<evidence type="ECO:0000313" key="7">
    <source>
        <dbReference type="Proteomes" id="UP001225596"/>
    </source>
</evidence>
<feature type="chain" id="PRO_5047218481" evidence="5">
    <location>
        <begin position="23"/>
        <end position="296"/>
    </location>
</feature>
<gene>
    <name evidence="6" type="ORF">Q8A64_01175</name>
</gene>
<protein>
    <submittedName>
        <fullName evidence="6">Metal ABC transporter substrate-binding protein</fullName>
    </submittedName>
</protein>
<evidence type="ECO:0000256" key="5">
    <source>
        <dbReference type="SAM" id="SignalP"/>
    </source>
</evidence>
<keyword evidence="7" id="KW-1185">Reference proteome</keyword>
<sequence length="296" mass="32359">MRAAWKIAIALLLALGFLPGQAAAGEKLKIVATTSDLKALVVAIGGERVEVDSIAAPNQDPHSIELKPNQIARLRNAALVVRIGLDHEPWLSRLQSNAQILDVSRGVRLTQTETPRLRVERRAHVHAFGNPHYWLDPENARPMTAAIADALAKLSPSDRAYFDTNRNNFLKKLDGKLEKWKAALAPYRGTRAVVIHDSWTYFAERFGLSIVAAAEPTPGVPPSPSELAKLFARMRDGDVRLIIADPHSNPSLVEQIAQRSGARAVTLIPSVGADPAAGDYTSLFDVNVRRLVEAMR</sequence>
<comment type="caution">
    <text evidence="6">The sequence shown here is derived from an EMBL/GenBank/DDBJ whole genome shotgun (WGS) entry which is preliminary data.</text>
</comment>
<evidence type="ECO:0000256" key="1">
    <source>
        <dbReference type="ARBA" id="ARBA00011028"/>
    </source>
</evidence>
<dbReference type="RefSeq" id="WP_338434840.1">
    <property type="nucleotide sequence ID" value="NZ_JAUYVH010000001.1"/>
</dbReference>
<feature type="signal peptide" evidence="5">
    <location>
        <begin position="1"/>
        <end position="22"/>
    </location>
</feature>
<name>A0ABU1BJ27_9BURK</name>
<dbReference type="InterPro" id="IPR006128">
    <property type="entry name" value="Lipoprotein_PsaA-like"/>
</dbReference>
<keyword evidence="2 4" id="KW-0813">Transport</keyword>
<dbReference type="Gene3D" id="3.40.50.1980">
    <property type="entry name" value="Nitrogenase molybdenum iron protein domain"/>
    <property type="match status" value="2"/>
</dbReference>
<dbReference type="PANTHER" id="PTHR42953">
    <property type="entry name" value="HIGH-AFFINITY ZINC UPTAKE SYSTEM PROTEIN ZNUA-RELATED"/>
    <property type="match status" value="1"/>
</dbReference>
<dbReference type="PRINTS" id="PR00690">
    <property type="entry name" value="ADHESNFAMILY"/>
</dbReference>
<keyword evidence="3 5" id="KW-0732">Signal</keyword>
<dbReference type="Pfam" id="PF01297">
    <property type="entry name" value="ZnuA"/>
    <property type="match status" value="1"/>
</dbReference>
<dbReference type="PRINTS" id="PR00691">
    <property type="entry name" value="ADHESINB"/>
</dbReference>
<reference evidence="6 7" key="1">
    <citation type="submission" date="2023-08" db="EMBL/GenBank/DDBJ databases">
        <title>Oxalobacteraceae gen .nov., isolated from river sludge outside the plant.</title>
        <authorList>
            <person name="Zhao S.Y."/>
        </authorList>
    </citation>
    <scope>NUCLEOTIDE SEQUENCE [LARGE SCALE GENOMIC DNA]</scope>
    <source>
        <strain evidence="6 7">R-40</strain>
    </source>
</reference>
<comment type="similarity">
    <text evidence="1 4">Belongs to the bacterial solute-binding protein 9 family.</text>
</comment>
<evidence type="ECO:0000256" key="4">
    <source>
        <dbReference type="RuleBase" id="RU003512"/>
    </source>
</evidence>
<dbReference type="InterPro" id="IPR006127">
    <property type="entry name" value="ZnuA-like"/>
</dbReference>
<dbReference type="Proteomes" id="UP001225596">
    <property type="component" value="Unassembled WGS sequence"/>
</dbReference>
<dbReference type="SUPFAM" id="SSF53807">
    <property type="entry name" value="Helical backbone' metal receptor"/>
    <property type="match status" value="1"/>
</dbReference>
<dbReference type="InterPro" id="IPR006129">
    <property type="entry name" value="AdhesinB"/>
</dbReference>
<evidence type="ECO:0000313" key="6">
    <source>
        <dbReference type="EMBL" id="MDQ9169012.1"/>
    </source>
</evidence>
<dbReference type="InterPro" id="IPR050492">
    <property type="entry name" value="Bact_metal-bind_prot9"/>
</dbReference>
<organism evidence="6 7">
    <name type="scientific">Keguizhuia sedimenti</name>
    <dbReference type="NCBI Taxonomy" id="3064264"/>
    <lineage>
        <taxon>Bacteria</taxon>
        <taxon>Pseudomonadati</taxon>
        <taxon>Pseudomonadota</taxon>
        <taxon>Betaproteobacteria</taxon>
        <taxon>Burkholderiales</taxon>
        <taxon>Oxalobacteraceae</taxon>
        <taxon>Keguizhuia</taxon>
    </lineage>
</organism>
<proteinExistence type="inferred from homology"/>
<evidence type="ECO:0000256" key="2">
    <source>
        <dbReference type="ARBA" id="ARBA00022448"/>
    </source>
</evidence>
<accession>A0ABU1BJ27</accession>
<dbReference type="PANTHER" id="PTHR42953:SF2">
    <property type="entry name" value="ADHESION PROTEIN"/>
    <property type="match status" value="1"/>
</dbReference>
<dbReference type="EMBL" id="JAUYVH010000001">
    <property type="protein sequence ID" value="MDQ9169012.1"/>
    <property type="molecule type" value="Genomic_DNA"/>
</dbReference>
<evidence type="ECO:0000256" key="3">
    <source>
        <dbReference type="ARBA" id="ARBA00022729"/>
    </source>
</evidence>